<reference evidence="2 3" key="2">
    <citation type="submission" date="2021-10" db="EMBL/GenBank/DDBJ databases">
        <authorList>
            <person name="Piombo E."/>
        </authorList>
    </citation>
    <scope>NUCLEOTIDE SEQUENCE [LARGE SCALE GENOMIC DNA]</scope>
</reference>
<dbReference type="EMBL" id="CABFOC020000007">
    <property type="protein sequence ID" value="CAH0044539.1"/>
    <property type="molecule type" value="Genomic_DNA"/>
</dbReference>
<accession>A0A9N9W6J3</accession>
<evidence type="ECO:0000313" key="3">
    <source>
        <dbReference type="Proteomes" id="UP000775872"/>
    </source>
</evidence>
<gene>
    <name evidence="2" type="ORF">CSOL1703_00010275</name>
</gene>
<proteinExistence type="predicted"/>
<evidence type="ECO:0000313" key="2">
    <source>
        <dbReference type="EMBL" id="CAH0044539.1"/>
    </source>
</evidence>
<reference evidence="3" key="1">
    <citation type="submission" date="2019-06" db="EMBL/GenBank/DDBJ databases">
        <authorList>
            <person name="Broberg M."/>
        </authorList>
    </citation>
    <scope>NUCLEOTIDE SEQUENCE [LARGE SCALE GENOMIC DNA]</scope>
</reference>
<comment type="caution">
    <text evidence="2">The sequence shown here is derived from an EMBL/GenBank/DDBJ whole genome shotgun (WGS) entry which is preliminary data.</text>
</comment>
<dbReference type="Pfam" id="PF20516">
    <property type="entry name" value="PDDEXK_12"/>
    <property type="match status" value="1"/>
</dbReference>
<protein>
    <recommendedName>
        <fullName evidence="1">PD-(D/E)XK nuclease-like domain-containing protein</fullName>
    </recommendedName>
</protein>
<dbReference type="Proteomes" id="UP000775872">
    <property type="component" value="Unassembled WGS sequence"/>
</dbReference>
<sequence>MWNSSTRRFCRSLPGTWRSGGACAGAGVWCPTLSLIVQGHDWQFVPTAPGDGENGLVRVFRPGIHIGDTRSEEAIYKLLVSLQRLTAWAEDVFWPVFKADFSVPD</sequence>
<dbReference type="InterPro" id="IPR046797">
    <property type="entry name" value="PDDEXK_12"/>
</dbReference>
<keyword evidence="3" id="KW-1185">Reference proteome</keyword>
<evidence type="ECO:0000259" key="1">
    <source>
        <dbReference type="Pfam" id="PF20516"/>
    </source>
</evidence>
<dbReference type="AlphaFoldDB" id="A0A9N9W6J3"/>
<name>A0A9N9W6J3_9HYPO</name>
<dbReference type="OrthoDB" id="4938691at2759"/>
<feature type="domain" description="PD-(D/E)XK nuclease-like" evidence="1">
    <location>
        <begin position="2"/>
        <end position="94"/>
    </location>
</feature>
<organism evidence="2 3">
    <name type="scientific">Clonostachys solani</name>
    <dbReference type="NCBI Taxonomy" id="160281"/>
    <lineage>
        <taxon>Eukaryota</taxon>
        <taxon>Fungi</taxon>
        <taxon>Dikarya</taxon>
        <taxon>Ascomycota</taxon>
        <taxon>Pezizomycotina</taxon>
        <taxon>Sordariomycetes</taxon>
        <taxon>Hypocreomycetidae</taxon>
        <taxon>Hypocreales</taxon>
        <taxon>Bionectriaceae</taxon>
        <taxon>Clonostachys</taxon>
    </lineage>
</organism>